<dbReference type="Pfam" id="PF01966">
    <property type="entry name" value="HD"/>
    <property type="match status" value="1"/>
</dbReference>
<dbReference type="PROSITE" id="PS51831">
    <property type="entry name" value="HD"/>
    <property type="match status" value="1"/>
</dbReference>
<dbReference type="InterPro" id="IPR005105">
    <property type="entry name" value="GlnD_Uridyltrans_N"/>
</dbReference>
<dbReference type="InterPro" id="IPR043519">
    <property type="entry name" value="NT_sf"/>
</dbReference>
<feature type="domain" description="HD" evidence="6">
    <location>
        <begin position="465"/>
        <end position="570"/>
    </location>
</feature>
<dbReference type="SUPFAM" id="SSF109604">
    <property type="entry name" value="HD-domain/PDEase-like"/>
    <property type="match status" value="1"/>
</dbReference>
<dbReference type="EMBL" id="JBHTCQ010000001">
    <property type="protein sequence ID" value="MFC7405243.1"/>
    <property type="molecule type" value="Genomic_DNA"/>
</dbReference>
<keyword evidence="8" id="KW-1185">Reference proteome</keyword>
<evidence type="ECO:0000313" key="7">
    <source>
        <dbReference type="EMBL" id="MFC7405243.1"/>
    </source>
</evidence>
<dbReference type="PANTHER" id="PTHR47320">
    <property type="entry name" value="BIFUNCTIONAL URIDYLYLTRANSFERASE/URIDYLYL-REMOVING ENZYME"/>
    <property type="match status" value="1"/>
</dbReference>
<dbReference type="Gene3D" id="3.30.460.10">
    <property type="entry name" value="Beta Polymerase, domain 2"/>
    <property type="match status" value="1"/>
</dbReference>
<evidence type="ECO:0000256" key="5">
    <source>
        <dbReference type="ARBA" id="ARBA00023268"/>
    </source>
</evidence>
<evidence type="ECO:0000259" key="6">
    <source>
        <dbReference type="PROSITE" id="PS51831"/>
    </source>
</evidence>
<organism evidence="7 8">
    <name type="scientific">Georgenia alba</name>
    <dbReference type="NCBI Taxonomy" id="2233858"/>
    <lineage>
        <taxon>Bacteria</taxon>
        <taxon>Bacillati</taxon>
        <taxon>Actinomycetota</taxon>
        <taxon>Actinomycetes</taxon>
        <taxon>Micrococcales</taxon>
        <taxon>Bogoriellaceae</taxon>
        <taxon>Georgenia</taxon>
    </lineage>
</organism>
<evidence type="ECO:0000256" key="3">
    <source>
        <dbReference type="ARBA" id="ARBA00022801"/>
    </source>
</evidence>
<accession>A0ABW2Q6Y3</accession>
<dbReference type="SUPFAM" id="SSF81301">
    <property type="entry name" value="Nucleotidyltransferase"/>
    <property type="match status" value="1"/>
</dbReference>
<keyword evidence="5" id="KW-0511">Multifunctional enzyme</keyword>
<comment type="caution">
    <text evidence="7">The sequence shown here is derived from an EMBL/GenBank/DDBJ whole genome shotgun (WGS) entry which is preliminary data.</text>
</comment>
<keyword evidence="4" id="KW-0460">Magnesium</keyword>
<sequence>MTRGDLGSANGTPAGPARLPLLGELRRARLVLPPPAPGESGATYRRSLADLTDAALAELWEHALATTGLDGGSGVALTAVGSLGRRDGGPVSDLDLLLVHDDRLDDTELTALAEALWYPVWDAGIRLDHAVRTLEQCRTVASADLPAAVGLLHLRTVAGDQDLGERAARAVLADWRSGARRRLEDLVASVAERAERFGEVAYLLEPDLKEARGGLRDAVVVEALVASWLTDRPHRRSELDRAYAHLLDVRDALAATTHRATTTLRLADQDEVAGRLGFLAAGGVVGTTSRGTSVSDAADDLLASIAGAARVISHALDETVRRARGHNRSRSAVPPRPRLVRGRVLPPRLPELAPGLLEHEGEIVLAGGVDPAHEPLLTLHAAAVACRTGLPLSPAMLDSLGRAAPLPEPWPAPALDLLLEILASGPAQVPVWEALDLAGVVTTWLPEWAAVRNRPQRNPLHRFTVDRHLIETAAGVPHTGAVDGRDRADRQLLLAAFLHDIGKLPGRGPHAEVGAEIAGPLLDRIGVDPASREVVVLLVREHLLLPAVATSRDLEDPEVVEEVAAGVEHRPEVLTMLRRLTEADARAAGPQAWTSWRARLVDVLTDRVRAAIALP</sequence>
<reference evidence="8" key="1">
    <citation type="journal article" date="2019" name="Int. J. Syst. Evol. Microbiol.">
        <title>The Global Catalogue of Microorganisms (GCM) 10K type strain sequencing project: providing services to taxonomists for standard genome sequencing and annotation.</title>
        <authorList>
            <consortium name="The Broad Institute Genomics Platform"/>
            <consortium name="The Broad Institute Genome Sequencing Center for Infectious Disease"/>
            <person name="Wu L."/>
            <person name="Ma J."/>
        </authorList>
    </citation>
    <scope>NUCLEOTIDE SEQUENCE [LARGE SCALE GENOMIC DNA]</scope>
    <source>
        <strain evidence="8">JCM 1490</strain>
    </source>
</reference>
<dbReference type="Gene3D" id="1.10.3090.10">
    <property type="entry name" value="cca-adding enzyme, domain 2"/>
    <property type="match status" value="1"/>
</dbReference>
<dbReference type="Proteomes" id="UP001596455">
    <property type="component" value="Unassembled WGS sequence"/>
</dbReference>
<dbReference type="InterPro" id="IPR010043">
    <property type="entry name" value="UTase/UR"/>
</dbReference>
<dbReference type="SMART" id="SM00471">
    <property type="entry name" value="HDc"/>
    <property type="match status" value="1"/>
</dbReference>
<evidence type="ECO:0000313" key="8">
    <source>
        <dbReference type="Proteomes" id="UP001596455"/>
    </source>
</evidence>
<dbReference type="RefSeq" id="WP_382393398.1">
    <property type="nucleotide sequence ID" value="NZ_JBHTCQ010000001.1"/>
</dbReference>
<gene>
    <name evidence="7" type="ORF">ACFQQL_09005</name>
</gene>
<evidence type="ECO:0000256" key="4">
    <source>
        <dbReference type="ARBA" id="ARBA00022842"/>
    </source>
</evidence>
<keyword evidence="3" id="KW-0378">Hydrolase</keyword>
<dbReference type="Pfam" id="PF03445">
    <property type="entry name" value="DUF294"/>
    <property type="match status" value="1"/>
</dbReference>
<evidence type="ECO:0000256" key="2">
    <source>
        <dbReference type="ARBA" id="ARBA00022695"/>
    </source>
</evidence>
<dbReference type="InterPro" id="IPR006674">
    <property type="entry name" value="HD_domain"/>
</dbReference>
<name>A0ABW2Q6Y3_9MICO</name>
<protein>
    <submittedName>
        <fullName evidence="7">HD domain-containing protein</fullName>
    </submittedName>
</protein>
<evidence type="ECO:0000256" key="1">
    <source>
        <dbReference type="ARBA" id="ARBA00022679"/>
    </source>
</evidence>
<keyword evidence="2" id="KW-0548">Nucleotidyltransferase</keyword>
<keyword evidence="1" id="KW-0808">Transferase</keyword>
<dbReference type="InterPro" id="IPR013546">
    <property type="entry name" value="PII_UdlTrfase/GS_AdlTrfase"/>
</dbReference>
<dbReference type="PANTHER" id="PTHR47320:SF1">
    <property type="entry name" value="BIFUNCTIONAL URIDYLYLTRANSFERASE_URIDYLYL-REMOVING ENZYME"/>
    <property type="match status" value="1"/>
</dbReference>
<proteinExistence type="predicted"/>
<dbReference type="InterPro" id="IPR003607">
    <property type="entry name" value="HD/PDEase_dom"/>
</dbReference>
<dbReference type="Pfam" id="PF08335">
    <property type="entry name" value="GlnD_UR_UTase"/>
    <property type="match status" value="1"/>
</dbReference>